<gene>
    <name evidence="2" type="ORF">psyc5s11_39170</name>
</gene>
<dbReference type="PANTHER" id="PTHR38032">
    <property type="entry name" value="POLYMERASE-RELATED"/>
    <property type="match status" value="1"/>
</dbReference>
<reference evidence="3" key="1">
    <citation type="submission" date="2021-07" db="EMBL/GenBank/DDBJ databases">
        <title>Complete genome sequencing of a Clostridium isolate.</title>
        <authorList>
            <person name="Ueki A."/>
            <person name="Tonouchi A."/>
        </authorList>
    </citation>
    <scope>NUCLEOTIDE SEQUENCE [LARGE SCALE GENOMIC DNA]</scope>
    <source>
        <strain evidence="3">C5S11</strain>
    </source>
</reference>
<protein>
    <recommendedName>
        <fullName evidence="1">Flagellar Assembly Protein A N-terminal region domain-containing protein</fullName>
    </recommendedName>
</protein>
<accession>A0ABN6J0I1</accession>
<keyword evidence="3" id="KW-1185">Reference proteome</keyword>
<feature type="domain" description="Flagellar Assembly Protein A N-terminal region" evidence="1">
    <location>
        <begin position="70"/>
        <end position="261"/>
    </location>
</feature>
<dbReference type="RefSeq" id="WP_224034162.1">
    <property type="nucleotide sequence ID" value="NZ_AP024849.1"/>
</dbReference>
<name>A0ABN6J0I1_9CLOT</name>
<proteinExistence type="predicted"/>
<dbReference type="Pfam" id="PF03961">
    <property type="entry name" value="FapA"/>
    <property type="match status" value="1"/>
</dbReference>
<evidence type="ECO:0000259" key="1">
    <source>
        <dbReference type="Pfam" id="PF20250"/>
    </source>
</evidence>
<sequence>MENDEGAKVLNGEIIVVDSSKEERITIKARKNVKLFINDKECDIYKVYEVTSSDKITYTCEKTESIREANVIISEDKMKVYINVVYTPETEYKLKDREAFLNLAISTEIVSQKEPEHFTIFELKKILKEKGVVYGINEEQLQLAAEGCVQEFLIAKGKKPVKDIPSEVKLFFTPTQMVFPEIDSNDNFDYKNLFRISNVNAGDRIAKIIPEVIGEDGINVFGKAIKREYIRKMPINILSGCKVEDSNIIALIDGKAHIANNNVSVNPIYTVESVNMNTCNIKFYGDIEVYDSVDDNMSVNAGGSLDVSQNVNTSSVVTGGEITILGNAINSKILSGQIDIRKKEYSDVLTEFRDVVLKMIDSINELSINSLKFETSDLIRTLTEKNFGDFQKVALNIVSLNIKNKTKHNKLVDFIKDKVLGYNILNMKSLNDLVTLLNILENEIDYYDKHIIVPLDIRVGYCQDCSIKSTGNIVIGGRGEYISELTAMKDILFTRSDSVARGGILSAGENISAGIVGSKAHIPTTLIVPTSGKISAAVAFKNTIFCFGKTRMILEETYENINAHYNEETRRIEISKSSL</sequence>
<dbReference type="EMBL" id="AP024849">
    <property type="protein sequence ID" value="BCZ47850.1"/>
    <property type="molecule type" value="Genomic_DNA"/>
</dbReference>
<evidence type="ECO:0000313" key="3">
    <source>
        <dbReference type="Proteomes" id="UP000824633"/>
    </source>
</evidence>
<dbReference type="PANTHER" id="PTHR38032:SF1">
    <property type="entry name" value="RNA-BINDING PROTEIN KHPB N-TERMINAL DOMAIN-CONTAINING PROTEIN"/>
    <property type="match status" value="1"/>
</dbReference>
<dbReference type="InterPro" id="IPR046865">
    <property type="entry name" value="FapA_b_solenoid"/>
</dbReference>
<dbReference type="Proteomes" id="UP000824633">
    <property type="component" value="Chromosome"/>
</dbReference>
<evidence type="ECO:0000313" key="2">
    <source>
        <dbReference type="EMBL" id="BCZ47850.1"/>
    </source>
</evidence>
<dbReference type="InterPro" id="IPR046866">
    <property type="entry name" value="FapA_N"/>
</dbReference>
<dbReference type="Pfam" id="PF20250">
    <property type="entry name" value="FapA_N"/>
    <property type="match status" value="1"/>
</dbReference>
<dbReference type="InterPro" id="IPR005646">
    <property type="entry name" value="FapA"/>
</dbReference>
<organism evidence="2 3">
    <name type="scientific">Clostridium gelidum</name>
    <dbReference type="NCBI Taxonomy" id="704125"/>
    <lineage>
        <taxon>Bacteria</taxon>
        <taxon>Bacillati</taxon>
        <taxon>Bacillota</taxon>
        <taxon>Clostridia</taxon>
        <taxon>Eubacteriales</taxon>
        <taxon>Clostridiaceae</taxon>
        <taxon>Clostridium</taxon>
    </lineage>
</organism>